<dbReference type="SUPFAM" id="SSF56349">
    <property type="entry name" value="DNA breaking-rejoining enzymes"/>
    <property type="match status" value="1"/>
</dbReference>
<keyword evidence="3" id="KW-1185">Reference proteome</keyword>
<dbReference type="GO" id="GO:0003677">
    <property type="term" value="F:DNA binding"/>
    <property type="evidence" value="ECO:0007669"/>
    <property type="project" value="InterPro"/>
</dbReference>
<dbReference type="OrthoDB" id="3175606at2"/>
<accession>A0A6N7YHL8</accession>
<proteinExistence type="predicted"/>
<evidence type="ECO:0000313" key="3">
    <source>
        <dbReference type="Proteomes" id="UP000440096"/>
    </source>
</evidence>
<dbReference type="GO" id="GO:0015074">
    <property type="term" value="P:DNA integration"/>
    <property type="evidence" value="ECO:0007669"/>
    <property type="project" value="InterPro"/>
</dbReference>
<evidence type="ECO:0008006" key="4">
    <source>
        <dbReference type="Google" id="ProtNLM"/>
    </source>
</evidence>
<name>A0A6N7YHL8_9PSEU</name>
<dbReference type="GO" id="GO:0006310">
    <property type="term" value="P:DNA recombination"/>
    <property type="evidence" value="ECO:0007669"/>
    <property type="project" value="UniProtKB-KW"/>
</dbReference>
<evidence type="ECO:0000256" key="1">
    <source>
        <dbReference type="ARBA" id="ARBA00023172"/>
    </source>
</evidence>
<reference evidence="2 3" key="1">
    <citation type="submission" date="2019-11" db="EMBL/GenBank/DDBJ databases">
        <title>Draft genome of Amycolatopsis RM579.</title>
        <authorList>
            <person name="Duangmal K."/>
            <person name="Mingma R."/>
        </authorList>
    </citation>
    <scope>NUCLEOTIDE SEQUENCE [LARGE SCALE GENOMIC DNA]</scope>
    <source>
        <strain evidence="2 3">RM579</strain>
    </source>
</reference>
<dbReference type="InterPro" id="IPR013762">
    <property type="entry name" value="Integrase-like_cat_sf"/>
</dbReference>
<dbReference type="Proteomes" id="UP000440096">
    <property type="component" value="Unassembled WGS sequence"/>
</dbReference>
<keyword evidence="1" id="KW-0233">DNA recombination</keyword>
<evidence type="ECO:0000313" key="2">
    <source>
        <dbReference type="EMBL" id="MTD52387.1"/>
    </source>
</evidence>
<protein>
    <recommendedName>
        <fullName evidence="4">Tyrosine-type recombinase/integrase</fullName>
    </recommendedName>
</protein>
<dbReference type="RefSeq" id="WP_154754660.1">
    <property type="nucleotide sequence ID" value="NZ_WMBA01000001.1"/>
</dbReference>
<dbReference type="AlphaFoldDB" id="A0A6N7YHL8"/>
<dbReference type="InterPro" id="IPR011010">
    <property type="entry name" value="DNA_brk_join_enz"/>
</dbReference>
<dbReference type="Gene3D" id="1.10.443.10">
    <property type="entry name" value="Intergrase catalytic core"/>
    <property type="match status" value="1"/>
</dbReference>
<organism evidence="2 3">
    <name type="scientific">Amycolatopsis pithecellobii</name>
    <dbReference type="NCBI Taxonomy" id="664692"/>
    <lineage>
        <taxon>Bacteria</taxon>
        <taxon>Bacillati</taxon>
        <taxon>Actinomycetota</taxon>
        <taxon>Actinomycetes</taxon>
        <taxon>Pseudonocardiales</taxon>
        <taxon>Pseudonocardiaceae</taxon>
        <taxon>Amycolatopsis</taxon>
    </lineage>
</organism>
<comment type="caution">
    <text evidence="2">The sequence shown here is derived from an EMBL/GenBank/DDBJ whole genome shotgun (WGS) entry which is preliminary data.</text>
</comment>
<dbReference type="EMBL" id="WMBA01000001">
    <property type="protein sequence ID" value="MTD52387.1"/>
    <property type="molecule type" value="Genomic_DNA"/>
</dbReference>
<sequence length="109" mass="12262">MAAQTATFLRGIREPDRYPLFRLVALLGLWRGEVVGLRWSDVDLEAGYLTVSHQARQYGSEVEIGKPESEASNRVIALDHVTLTVLRRYRDRCRSPPSSEPVGYRFAGG</sequence>
<gene>
    <name evidence="2" type="ORF">GKO32_00065</name>
</gene>